<name>A0A0E9X0Q2_ANGAN</name>
<accession>A0A0E9X0Q2</accession>
<organism evidence="1">
    <name type="scientific">Anguilla anguilla</name>
    <name type="common">European freshwater eel</name>
    <name type="synonym">Muraena anguilla</name>
    <dbReference type="NCBI Taxonomy" id="7936"/>
    <lineage>
        <taxon>Eukaryota</taxon>
        <taxon>Metazoa</taxon>
        <taxon>Chordata</taxon>
        <taxon>Craniata</taxon>
        <taxon>Vertebrata</taxon>
        <taxon>Euteleostomi</taxon>
        <taxon>Actinopterygii</taxon>
        <taxon>Neopterygii</taxon>
        <taxon>Teleostei</taxon>
        <taxon>Anguilliformes</taxon>
        <taxon>Anguillidae</taxon>
        <taxon>Anguilla</taxon>
    </lineage>
</organism>
<sequence>MVFWLIPTKMCNAASKFCDMTGLTSTQTDREVQTCALVDMQYEDIAVCQR</sequence>
<protein>
    <submittedName>
        <fullName evidence="1">Uncharacterized protein</fullName>
    </submittedName>
</protein>
<evidence type="ECO:0000313" key="1">
    <source>
        <dbReference type="EMBL" id="JAH96184.1"/>
    </source>
</evidence>
<dbReference type="AlphaFoldDB" id="A0A0E9X0Q2"/>
<dbReference type="EMBL" id="GBXM01012393">
    <property type="protein sequence ID" value="JAH96184.1"/>
    <property type="molecule type" value="Transcribed_RNA"/>
</dbReference>
<reference evidence="1" key="2">
    <citation type="journal article" date="2015" name="Fish Shellfish Immunol.">
        <title>Early steps in the European eel (Anguilla anguilla)-Vibrio vulnificus interaction in the gills: Role of the RtxA13 toxin.</title>
        <authorList>
            <person name="Callol A."/>
            <person name="Pajuelo D."/>
            <person name="Ebbesson L."/>
            <person name="Teles M."/>
            <person name="MacKenzie S."/>
            <person name="Amaro C."/>
        </authorList>
    </citation>
    <scope>NUCLEOTIDE SEQUENCE</scope>
</reference>
<proteinExistence type="predicted"/>
<reference evidence="1" key="1">
    <citation type="submission" date="2014-11" db="EMBL/GenBank/DDBJ databases">
        <authorList>
            <person name="Amaro Gonzalez C."/>
        </authorList>
    </citation>
    <scope>NUCLEOTIDE SEQUENCE</scope>
</reference>